<dbReference type="EMBL" id="CP001939">
    <property type="protein sequence ID" value="ADG91443.1"/>
    <property type="molecule type" value="Genomic_DNA"/>
</dbReference>
<dbReference type="RefSeq" id="WP_013130036.1">
    <property type="nucleotide sequence ID" value="NC_014160.1"/>
</dbReference>
<dbReference type="KEGG" id="tag:Tagg_1174"/>
<dbReference type="STRING" id="633148.Tagg_1174"/>
<proteinExistence type="predicted"/>
<evidence type="ECO:0008006" key="4">
    <source>
        <dbReference type="Google" id="ProtNLM"/>
    </source>
</evidence>
<dbReference type="eggNOG" id="arCOG04224">
    <property type="taxonomic scope" value="Archaea"/>
</dbReference>
<dbReference type="HOGENOM" id="CLU_157709_0_0_2"/>
<feature type="region of interest" description="Disordered" evidence="1">
    <location>
        <begin position="1"/>
        <end position="20"/>
    </location>
</feature>
<reference evidence="3" key="2">
    <citation type="journal article" date="2010" name="Stand. Genomic Sci.">
        <title>Complete genome sequence of Thermosphaera aggregans type strain (M11TLT).</title>
        <authorList>
            <person name="Spring S."/>
            <person name="Rachel R."/>
            <person name="Lapidus A."/>
            <person name="Davenport K."/>
            <person name="Tice H."/>
            <person name="Copeland A."/>
            <person name="Cheng J.-F."/>
            <person name="Lucas S."/>
            <person name="Chen F."/>
            <person name="Nolan M."/>
            <person name="Bruce D."/>
            <person name="Goodwin L."/>
            <person name="Pitluck S."/>
            <person name="Ivanova N."/>
            <person name="Mavromatis K."/>
            <person name="Ovchinnikova G."/>
            <person name="Pati A."/>
            <person name="Chen A."/>
            <person name="Palaniappan K."/>
            <person name="Land M."/>
            <person name="Hauser L."/>
            <person name="Chang Y.-J."/>
            <person name="Jeffries C.C."/>
            <person name="Brettin T."/>
            <person name="Detter J.C."/>
            <person name="Tapia R."/>
            <person name="Han C."/>
            <person name="Heimerl T."/>
            <person name="Weikl F."/>
            <person name="Brambilla E."/>
            <person name="Goker M."/>
            <person name="Bristow J."/>
            <person name="Eisen J.A."/>
            <person name="Markowitz V."/>
            <person name="Hugenholtz P."/>
            <person name="Kyrpides N.C."/>
            <person name="Klenk H.-P."/>
        </authorList>
    </citation>
    <scope>NUCLEOTIDE SEQUENCE [LARGE SCALE GENOMIC DNA]</scope>
    <source>
        <strain evidence="3">DSM 11486 / M11TL</strain>
    </source>
</reference>
<name>D5U2U3_THEAM</name>
<protein>
    <recommendedName>
        <fullName evidence="4">CDC48 N-terminal subdomain domain-containing protein</fullName>
    </recommendedName>
</protein>
<sequence length="125" mass="14065">MSEGEQVRNAQEQQQKPDISKLVSIVPPASELKKKEKILSEKRLRVKYDESLKEPIAKIPKPIAGMLGIKDGDSVEVVVAGRKKFMFKAVIIESQEENTIYVYPEELKINGVADNSIATLRKSRQ</sequence>
<dbReference type="OrthoDB" id="30985at2157"/>
<feature type="compositionally biased region" description="Polar residues" evidence="1">
    <location>
        <begin position="8"/>
        <end position="17"/>
    </location>
</feature>
<evidence type="ECO:0000256" key="1">
    <source>
        <dbReference type="SAM" id="MobiDB-lite"/>
    </source>
</evidence>
<dbReference type="GeneID" id="9166213"/>
<dbReference type="Proteomes" id="UP000002376">
    <property type="component" value="Chromosome"/>
</dbReference>
<reference evidence="2 3" key="1">
    <citation type="journal article" date="2010" name="Stand. Genomic Sci.">
        <title>Complete genome sequence of Thermosphaera aggregans type strain (M11TL).</title>
        <authorList>
            <person name="Spring S."/>
            <person name="Rachel R."/>
            <person name="Lapidus A."/>
            <person name="Davenport K."/>
            <person name="Tice H."/>
            <person name="Copeland A."/>
            <person name="Cheng J.F."/>
            <person name="Lucas S."/>
            <person name="Chen F."/>
            <person name="Nolan M."/>
            <person name="Bruce D."/>
            <person name="Goodwin L."/>
            <person name="Pitluck S."/>
            <person name="Ivanova N."/>
            <person name="Mavromatis K."/>
            <person name="Ovchinnikova G."/>
            <person name="Pati A."/>
            <person name="Chen A."/>
            <person name="Palaniappan K."/>
            <person name="Land M."/>
            <person name="Hauser L."/>
            <person name="Chang Y.J."/>
            <person name="Jeffries C.C."/>
            <person name="Brettin T."/>
            <person name="Detter J.C."/>
            <person name="Tapia R."/>
            <person name="Han C."/>
            <person name="Heimerl T."/>
            <person name="Weikl F."/>
            <person name="Brambilla E."/>
            <person name="Goker M."/>
            <person name="Bristow J."/>
            <person name="Eisen J.A."/>
            <person name="Markowitz V."/>
            <person name="Hugenholtz P."/>
            <person name="Kyrpides N.C."/>
            <person name="Klenk H.P."/>
        </authorList>
    </citation>
    <scope>NUCLEOTIDE SEQUENCE [LARGE SCALE GENOMIC DNA]</scope>
    <source>
        <strain evidence="3">DSM 11486 / M11TL</strain>
    </source>
</reference>
<gene>
    <name evidence="2" type="ordered locus">Tagg_1174</name>
</gene>
<evidence type="ECO:0000313" key="3">
    <source>
        <dbReference type="Proteomes" id="UP000002376"/>
    </source>
</evidence>
<dbReference type="AlphaFoldDB" id="D5U2U3"/>
<organism evidence="2 3">
    <name type="scientific">Thermosphaera aggregans (strain DSM 11486 / M11TL)</name>
    <dbReference type="NCBI Taxonomy" id="633148"/>
    <lineage>
        <taxon>Archaea</taxon>
        <taxon>Thermoproteota</taxon>
        <taxon>Thermoprotei</taxon>
        <taxon>Desulfurococcales</taxon>
        <taxon>Desulfurococcaceae</taxon>
        <taxon>Thermosphaera</taxon>
    </lineage>
</organism>
<keyword evidence="3" id="KW-1185">Reference proteome</keyword>
<reference key="3">
    <citation type="submission" date="2010-02" db="EMBL/GenBank/DDBJ databases">
        <title>Complete genome sequence of Thermosphaera aggregans type strain (M11TL).</title>
        <authorList>
            <consortium name="US DOE Joint Genome Institute (JGI-PGF)"/>
            <person name="Spring S."/>
            <person name="Lapidus A."/>
            <person name="Munk C."/>
            <person name="Schroeder M."/>
            <person name="Glavina Del Rio T."/>
            <person name="Tice H."/>
            <person name="Copeland A."/>
            <person name="Cheng J.-F."/>
            <person name="Lucas S."/>
            <person name="Chen F."/>
            <person name="Nolan M."/>
            <person name="Bruce D."/>
            <person name="Goodwin L."/>
            <person name="Pitluck S."/>
            <person name="Ivanova N."/>
            <person name="Mavromatis K."/>
            <person name="Ovchinnikova G."/>
            <person name="Pati A."/>
            <person name="Chen A."/>
            <person name="Palaniappan K."/>
            <person name="Land M."/>
            <person name="Hauser L."/>
            <person name="Chang Y.-J."/>
            <person name="Jeffries C.C."/>
            <person name="Brettin T."/>
            <person name="Detter J.C."/>
            <person name="Tapia R."/>
            <person name="Han C."/>
            <person name="Chain P."/>
            <person name="Heimerl T."/>
            <person name="Weik F."/>
            <person name="Goker M."/>
            <person name="Rachel R."/>
            <person name="Bristow J."/>
            <person name="Eisen J.A."/>
            <person name="Markowitz V."/>
            <person name="Hugenholtz P."/>
            <person name="Kyrpides N.C."/>
            <person name="Klenk H.-P."/>
        </authorList>
    </citation>
    <scope>NUCLEOTIDE SEQUENCE</scope>
    <source>
        <strain>DSM 11486</strain>
    </source>
</reference>
<evidence type="ECO:0000313" key="2">
    <source>
        <dbReference type="EMBL" id="ADG91443.1"/>
    </source>
</evidence>
<accession>D5U2U3</accession>